<evidence type="ECO:0000256" key="1">
    <source>
        <dbReference type="SAM" id="SignalP"/>
    </source>
</evidence>
<organism evidence="2 3">
    <name type="scientific">Oleomonas cavernae</name>
    <dbReference type="NCBI Taxonomy" id="2320859"/>
    <lineage>
        <taxon>Bacteria</taxon>
        <taxon>Pseudomonadati</taxon>
        <taxon>Pseudomonadota</taxon>
        <taxon>Alphaproteobacteria</taxon>
        <taxon>Acetobacterales</taxon>
        <taxon>Acetobacteraceae</taxon>
        <taxon>Oleomonas</taxon>
    </lineage>
</organism>
<dbReference type="OrthoDB" id="7283452at2"/>
<name>A0A418WFM6_9PROT</name>
<dbReference type="Proteomes" id="UP000284605">
    <property type="component" value="Unassembled WGS sequence"/>
</dbReference>
<keyword evidence="1" id="KW-0732">Signal</keyword>
<comment type="caution">
    <text evidence="2">The sequence shown here is derived from an EMBL/GenBank/DDBJ whole genome shotgun (WGS) entry which is preliminary data.</text>
</comment>
<accession>A0A418WFM6</accession>
<gene>
    <name evidence="2" type="ORF">D3874_19080</name>
</gene>
<proteinExistence type="predicted"/>
<reference evidence="2 3" key="1">
    <citation type="submission" date="2018-09" db="EMBL/GenBank/DDBJ databases">
        <authorList>
            <person name="Zhu H."/>
        </authorList>
    </citation>
    <scope>NUCLEOTIDE SEQUENCE [LARGE SCALE GENOMIC DNA]</scope>
    <source>
        <strain evidence="2 3">K1W22B-8</strain>
    </source>
</reference>
<feature type="signal peptide" evidence="1">
    <location>
        <begin position="1"/>
        <end position="17"/>
    </location>
</feature>
<dbReference type="AlphaFoldDB" id="A0A418WFM6"/>
<sequence>MVRAIFLCGILALGACASVQEGTRQRIFVKVAPWSAACHGTGVDGQTVGAFDPATHIYTVDKSRDDIQLACTAPGYKDKTVTLHPKPSDWSLFDDTAFEIGLVDTLSGAIQKYDTTAALVLEPAGRTMPLPAGQLATALRGRTVYLVDHRSSADVVDYYEPDGRLVRRDNKCETAGRWTVRAGVGGQELCVTLYDTKLTTACYGVTGTIDALEYHDTAAAEDGPTLIAWQTLPDNPERLSWAAPRCLARAPY</sequence>
<evidence type="ECO:0008006" key="4">
    <source>
        <dbReference type="Google" id="ProtNLM"/>
    </source>
</evidence>
<feature type="chain" id="PRO_5019242738" description="Lipoprotein" evidence="1">
    <location>
        <begin position="18"/>
        <end position="252"/>
    </location>
</feature>
<dbReference type="RefSeq" id="WP_119779706.1">
    <property type="nucleotide sequence ID" value="NZ_QYUK01000011.1"/>
</dbReference>
<keyword evidence="3" id="KW-1185">Reference proteome</keyword>
<evidence type="ECO:0000313" key="2">
    <source>
        <dbReference type="EMBL" id="RJF88824.1"/>
    </source>
</evidence>
<protein>
    <recommendedName>
        <fullName evidence="4">Lipoprotein</fullName>
    </recommendedName>
</protein>
<evidence type="ECO:0000313" key="3">
    <source>
        <dbReference type="Proteomes" id="UP000284605"/>
    </source>
</evidence>
<dbReference type="EMBL" id="QYUK01000011">
    <property type="protein sequence ID" value="RJF88824.1"/>
    <property type="molecule type" value="Genomic_DNA"/>
</dbReference>
<dbReference type="PROSITE" id="PS51257">
    <property type="entry name" value="PROKAR_LIPOPROTEIN"/>
    <property type="match status" value="1"/>
</dbReference>